<feature type="transmembrane region" description="Helical" evidence="6">
    <location>
        <begin position="741"/>
        <end position="759"/>
    </location>
</feature>
<dbReference type="PANTHER" id="PTHR47652">
    <property type="entry name" value="MITOCHONDRIAL IMPORT INNER MEMBRANE TRANSLOCASE SUBUNIT TIM44"/>
    <property type="match status" value="1"/>
</dbReference>
<keyword evidence="10" id="KW-1185">Reference proteome</keyword>
<dbReference type="PANTHER" id="PTHR47652:SF3">
    <property type="entry name" value="MITOCHONDRIAL IMPORT INNER MEMBRANE TRANSLOCASE SUBUNIT TIM44"/>
    <property type="match status" value="1"/>
</dbReference>
<feature type="signal peptide" evidence="7">
    <location>
        <begin position="1"/>
        <end position="21"/>
    </location>
</feature>
<evidence type="ECO:0000256" key="5">
    <source>
        <dbReference type="SAM" id="MobiDB-lite"/>
    </source>
</evidence>
<evidence type="ECO:0000256" key="7">
    <source>
        <dbReference type="SAM" id="SignalP"/>
    </source>
</evidence>
<comment type="subcellular location">
    <subcellularLocation>
        <location evidence="1">Membrane</location>
    </subcellularLocation>
</comment>
<sequence length="834" mass="91425">MMNIVALGLLLSSLGSVMILSREPLLVKDPADAGNEANVLLVKEVRRRPGENNNSNDVDDTAPAAVGRRLKRVAEAAYKPVTEAVEALNRKTEEIVDSNKEKVAKAAETVSSNNKKTKSSPEKLSFWTSRKKQDTSADDHLLAAKEKAAAASQAFEEATRLLEDATREKLAALHEVSPEGILQRTEVKHKVLETVDSAQGKISETAATTTDTATKAVEKTKEAAEGAYKTASATLGAAKDKTSDAIGSTTEGMEDAVAVEKDKTYETAQSVKNKTCNAVESTKDSVLNAAGAAKDTILDNTEFVVERSKGTAANAAEKAKEEAQAADTAVLGFAEVVKEVAGKTAECLLHTAQEAGSYLPNVGQGVGYVYDKSADRIGHEEAQSTTENASKLSDSAKEELKARSNQQVLHAPAGSGEEEVSEIYKTTTTEGKQAHEVLLLETKELIGDADANADNAPEHVKDELGVIAQTIGWRRVGIIVKDYNPCHLTPFEIVLGDVKYVWVGKPHPKEEQQTFLHKVLRSIKGAADNVRHFLGFTGGVKKKQHHTGVGQASKKRIVDGTESVKEKQVDNNAKGDATTMNGYVDVIYKGKESLMEGVKAAGQEYEAGRAQASEYADQARSELQGTVGWLQDNTTSEEEKLPHSWKQMFVSRPRGFLLSLIRLLHLFTFSIIYGSALWVTFVSGLILSNNLPQQQFSFMQSRIFPIYLRLLAAGELLLTMLHSLLHPWFSADKLETWQLQNFVWILVATLINLLVFEPWETKLMFEKLRLEKGGWVHNTTPEELRIVLQAEKKKNLEEINEKLKTLHTYLSALNLLTLAGLTWHLSYLARRSIV</sequence>
<name>A0ABP0X982_9BRYO</name>
<evidence type="ECO:0000256" key="6">
    <source>
        <dbReference type="SAM" id="Phobius"/>
    </source>
</evidence>
<feature type="chain" id="PRO_5046888497" description="TMEM205-like domain-containing protein" evidence="7">
    <location>
        <begin position="22"/>
        <end position="834"/>
    </location>
</feature>
<keyword evidence="4 6" id="KW-0472">Membrane</keyword>
<dbReference type="EMBL" id="OZ020101">
    <property type="protein sequence ID" value="CAK9274965.1"/>
    <property type="molecule type" value="Genomic_DNA"/>
</dbReference>
<gene>
    <name evidence="9" type="ORF">CSSPJE1EN1_LOCUS20443</name>
</gene>
<keyword evidence="7" id="KW-0732">Signal</keyword>
<dbReference type="InterPro" id="IPR025423">
    <property type="entry name" value="TMEM205-like"/>
</dbReference>
<organism evidence="9 10">
    <name type="scientific">Sphagnum jensenii</name>
    <dbReference type="NCBI Taxonomy" id="128206"/>
    <lineage>
        <taxon>Eukaryota</taxon>
        <taxon>Viridiplantae</taxon>
        <taxon>Streptophyta</taxon>
        <taxon>Embryophyta</taxon>
        <taxon>Bryophyta</taxon>
        <taxon>Sphagnophytina</taxon>
        <taxon>Sphagnopsida</taxon>
        <taxon>Sphagnales</taxon>
        <taxon>Sphagnaceae</taxon>
        <taxon>Sphagnum</taxon>
    </lineage>
</organism>
<feature type="transmembrane region" description="Helical" evidence="6">
    <location>
        <begin position="663"/>
        <end position="687"/>
    </location>
</feature>
<keyword evidence="3 6" id="KW-1133">Transmembrane helix</keyword>
<evidence type="ECO:0000256" key="1">
    <source>
        <dbReference type="ARBA" id="ARBA00004370"/>
    </source>
</evidence>
<dbReference type="Proteomes" id="UP001497444">
    <property type="component" value="Chromosome 6"/>
</dbReference>
<dbReference type="Pfam" id="PF13664">
    <property type="entry name" value="DUF4149"/>
    <property type="match status" value="1"/>
</dbReference>
<feature type="region of interest" description="Disordered" evidence="5">
    <location>
        <begin position="107"/>
        <end position="132"/>
    </location>
</feature>
<accession>A0ABP0X982</accession>
<keyword evidence="2 6" id="KW-0812">Transmembrane</keyword>
<evidence type="ECO:0000256" key="4">
    <source>
        <dbReference type="ARBA" id="ARBA00023136"/>
    </source>
</evidence>
<reference evidence="9" key="1">
    <citation type="submission" date="2024-02" db="EMBL/GenBank/DDBJ databases">
        <authorList>
            <consortium name="ELIXIR-Norway"/>
            <consortium name="Elixir Norway"/>
        </authorList>
    </citation>
    <scope>NUCLEOTIDE SEQUENCE</scope>
</reference>
<evidence type="ECO:0000256" key="2">
    <source>
        <dbReference type="ARBA" id="ARBA00022692"/>
    </source>
</evidence>
<evidence type="ECO:0000313" key="9">
    <source>
        <dbReference type="EMBL" id="CAK9274965.1"/>
    </source>
</evidence>
<evidence type="ECO:0000256" key="3">
    <source>
        <dbReference type="ARBA" id="ARBA00022989"/>
    </source>
</evidence>
<protein>
    <recommendedName>
        <fullName evidence="8">TMEM205-like domain-containing protein</fullName>
    </recommendedName>
</protein>
<evidence type="ECO:0000259" key="8">
    <source>
        <dbReference type="Pfam" id="PF13664"/>
    </source>
</evidence>
<evidence type="ECO:0000313" key="10">
    <source>
        <dbReference type="Proteomes" id="UP001497444"/>
    </source>
</evidence>
<feature type="domain" description="TMEM205-like" evidence="8">
    <location>
        <begin position="668"/>
        <end position="767"/>
    </location>
</feature>
<feature type="transmembrane region" description="Helical" evidence="6">
    <location>
        <begin position="707"/>
        <end position="729"/>
    </location>
</feature>
<proteinExistence type="predicted"/>